<feature type="compositionally biased region" description="Low complexity" evidence="4">
    <location>
        <begin position="1009"/>
        <end position="1022"/>
    </location>
</feature>
<feature type="compositionally biased region" description="Low complexity" evidence="4">
    <location>
        <begin position="1085"/>
        <end position="1099"/>
    </location>
</feature>
<dbReference type="EMBL" id="CAJPEX010000951">
    <property type="protein sequence ID" value="CAG0917749.1"/>
    <property type="molecule type" value="Genomic_DNA"/>
</dbReference>
<dbReference type="InterPro" id="IPR042282">
    <property type="entry name" value="FKBP6/shu"/>
</dbReference>
<name>A0A7R9GE74_9CRUS</name>
<dbReference type="GO" id="GO:0003755">
    <property type="term" value="F:peptidyl-prolyl cis-trans isomerase activity"/>
    <property type="evidence" value="ECO:0007669"/>
    <property type="project" value="InterPro"/>
</dbReference>
<feature type="domain" description="PPIase FKBP-type" evidence="5">
    <location>
        <begin position="97"/>
        <end position="232"/>
    </location>
</feature>
<protein>
    <recommendedName>
        <fullName evidence="5">PPIase FKBP-type domain-containing protein</fullName>
    </recommendedName>
</protein>
<comment type="similarity">
    <text evidence="1">Belongs to the FKBP6 family.</text>
</comment>
<dbReference type="InterPro" id="IPR011990">
    <property type="entry name" value="TPR-like_helical_dom_sf"/>
</dbReference>
<evidence type="ECO:0000256" key="1">
    <source>
        <dbReference type="ARBA" id="ARBA00009648"/>
    </source>
</evidence>
<evidence type="ECO:0000256" key="3">
    <source>
        <dbReference type="ARBA" id="ARBA00022803"/>
    </source>
</evidence>
<dbReference type="PANTHER" id="PTHR46674">
    <property type="entry name" value="INACTIVE PEPTIDYL-PROLYL CIS-TRANS ISOMERASE FKBP6"/>
    <property type="match status" value="1"/>
</dbReference>
<dbReference type="Proteomes" id="UP000678499">
    <property type="component" value="Unassembled WGS sequence"/>
</dbReference>
<evidence type="ECO:0000256" key="2">
    <source>
        <dbReference type="ARBA" id="ARBA00022737"/>
    </source>
</evidence>
<gene>
    <name evidence="6" type="ORF">NMOB1V02_LOCUS5327</name>
</gene>
<evidence type="ECO:0000313" key="6">
    <source>
        <dbReference type="EMBL" id="CAD7277597.1"/>
    </source>
</evidence>
<evidence type="ECO:0000259" key="5">
    <source>
        <dbReference type="Pfam" id="PF00254"/>
    </source>
</evidence>
<dbReference type="PANTHER" id="PTHR46674:SF1">
    <property type="entry name" value="INACTIVE PEPTIDYL-PROLYL CIS-TRANS ISOMERASE FKBP6"/>
    <property type="match status" value="1"/>
</dbReference>
<dbReference type="Gene3D" id="3.10.50.40">
    <property type="match status" value="1"/>
</dbReference>
<feature type="compositionally biased region" description="Basic residues" evidence="4">
    <location>
        <begin position="1067"/>
        <end position="1076"/>
    </location>
</feature>
<dbReference type="InterPro" id="IPR046357">
    <property type="entry name" value="PPIase_dom_sf"/>
</dbReference>
<feature type="region of interest" description="Disordered" evidence="4">
    <location>
        <begin position="1055"/>
        <end position="1110"/>
    </location>
</feature>
<feature type="non-terminal residue" evidence="6">
    <location>
        <position position="1"/>
    </location>
</feature>
<dbReference type="Gene3D" id="1.25.40.10">
    <property type="entry name" value="Tetratricopeptide repeat domain"/>
    <property type="match status" value="1"/>
</dbReference>
<dbReference type="OrthoDB" id="8116123at2759"/>
<accession>A0A7R9GE74</accession>
<sequence>MTSEQDAEVKTQEIMLEALRKNGAVDFRLPWKDLKGRNPMDDVNEQIDQWNPQLSGTGTHVDEVERDAEFELVKRSMEPLEGVEGIYKRITKAGTGEKAATNCLVTVDYTMFQAHSKEPIDSTYNQDSSFIFRLGTRTAVHMMNEIMLTMRPGERAWFFVEPSMAFESVETSKIFKRFAIEGSTKNQARSPGRMVSMISFIMWTAVLVPRRKMNEESWSIRRDKPMVLDVELVEVMDNAIARKLWDYSDAELREVPLDEVLKGVEELKAVANDFVNTEAVKAVYRYRCAINWLRIRMEESSSDDETRKQDMISLLQTNCTVALLKLRDQESTALQFAQDAVKSAKKGTGGRLSKAYFHLARAHAASHAWPEATAAVDLSLGLGKTTAGVLLKRDIVAASRKERDASAQMCRKMVAGAGGDGAGVSIRDCPPDVINVSPEFREYASTIIGRFVTNEKEWFLSLPDGLDMAQRAYIGEQVRKVDLETVKDKDGNIVMPNPMWPLRRQGPHKWLRWGATFVCLAQALVIAIVVVKACFDTEGGCHWYSFLDTAIHGHKFAKISAQQAKQEIVLLPGPKVISEEDEDSWRRLNGRNATLCSVQHSFDDASVCRQWKDFECQLCLIFSRIIEDACTCAKFMREACHPEQCRDGWTGPSCSFPSRLWPTTATAATQKDIRLSPRLRNIICAFAVRTDELELAELQVRSLAPYVELFIIASAFVTATAAHNAAVNNKDALLDRLRAGWMADVQDKILYVASDKSLSKTVAGRIGDLRSDDWVLFLEPGVVVSSDTVAALKMHTGLGDCVSGQFRRTAFNLGSSGDSETMAFAVTYDAFSKRLNYSFPGPFLNATRMTSSSSSSAVVVVPSGVVLGDLVGWRCSWCLGKDAMVNRVRLLTELAVNGDQGAAKQLRDMVEARETVMKSMAVSGGGPKSGGFVPDYAYKYPSKYGFLVGFGAPELWPKPVPVKSWAAPTNHLLPQTTKVSHLLTRSAHSPKMSPRAFRRPVRPDTRKSSGTAAAGDATAPPSADGPPSAPPPPLPPADEPLMLRAHPLRRRWHQYGCPSPCSAPKATAKRKLQRRQNAKEQKGNSTQQSQLSELLLQPSNINPIPPTKKR</sequence>
<keyword evidence="7" id="KW-1185">Reference proteome</keyword>
<dbReference type="EMBL" id="OA882988">
    <property type="protein sequence ID" value="CAD7277597.1"/>
    <property type="molecule type" value="Genomic_DNA"/>
</dbReference>
<organism evidence="6">
    <name type="scientific">Notodromas monacha</name>
    <dbReference type="NCBI Taxonomy" id="399045"/>
    <lineage>
        <taxon>Eukaryota</taxon>
        <taxon>Metazoa</taxon>
        <taxon>Ecdysozoa</taxon>
        <taxon>Arthropoda</taxon>
        <taxon>Crustacea</taxon>
        <taxon>Oligostraca</taxon>
        <taxon>Ostracoda</taxon>
        <taxon>Podocopa</taxon>
        <taxon>Podocopida</taxon>
        <taxon>Cypridocopina</taxon>
        <taxon>Cypridoidea</taxon>
        <taxon>Cyprididae</taxon>
        <taxon>Notodromas</taxon>
    </lineage>
</organism>
<keyword evidence="3" id="KW-0802">TPR repeat</keyword>
<feature type="compositionally biased region" description="Pro residues" evidence="4">
    <location>
        <begin position="1023"/>
        <end position="1038"/>
    </location>
</feature>
<dbReference type="Pfam" id="PF00254">
    <property type="entry name" value="FKBP_C"/>
    <property type="match status" value="1"/>
</dbReference>
<reference evidence="6" key="1">
    <citation type="submission" date="2020-11" db="EMBL/GenBank/DDBJ databases">
        <authorList>
            <person name="Tran Van P."/>
        </authorList>
    </citation>
    <scope>NUCLEOTIDE SEQUENCE</scope>
</reference>
<proteinExistence type="inferred from homology"/>
<dbReference type="SUPFAM" id="SSF54534">
    <property type="entry name" value="FKBP-like"/>
    <property type="match status" value="1"/>
</dbReference>
<feature type="region of interest" description="Disordered" evidence="4">
    <location>
        <begin position="979"/>
        <end position="1040"/>
    </location>
</feature>
<dbReference type="InterPro" id="IPR001179">
    <property type="entry name" value="PPIase_FKBP_dom"/>
</dbReference>
<dbReference type="AlphaFoldDB" id="A0A7R9GE74"/>
<keyword evidence="2" id="KW-0677">Repeat</keyword>
<evidence type="ECO:0000313" key="7">
    <source>
        <dbReference type="Proteomes" id="UP000678499"/>
    </source>
</evidence>
<evidence type="ECO:0000256" key="4">
    <source>
        <dbReference type="SAM" id="MobiDB-lite"/>
    </source>
</evidence>